<dbReference type="AlphaFoldDB" id="A0A0A9ELB5"/>
<reference evidence="1" key="1">
    <citation type="submission" date="2014-09" db="EMBL/GenBank/DDBJ databases">
        <authorList>
            <person name="Magalhaes I.L.F."/>
            <person name="Oliveira U."/>
            <person name="Santos F.R."/>
            <person name="Vidigal T.H.D.A."/>
            <person name="Brescovit A.D."/>
            <person name="Santos A.J."/>
        </authorList>
    </citation>
    <scope>NUCLEOTIDE SEQUENCE</scope>
    <source>
        <tissue evidence="1">Shoot tissue taken approximately 20 cm above the soil surface</tissue>
    </source>
</reference>
<dbReference type="EMBL" id="GBRH01201048">
    <property type="protein sequence ID" value="JAD96847.1"/>
    <property type="molecule type" value="Transcribed_RNA"/>
</dbReference>
<proteinExistence type="predicted"/>
<evidence type="ECO:0000313" key="1">
    <source>
        <dbReference type="EMBL" id="JAD96847.1"/>
    </source>
</evidence>
<sequence>MSSYHCAFLCSQLGMYSMVPRLLLPF</sequence>
<name>A0A0A9ELB5_ARUDO</name>
<organism evidence="1">
    <name type="scientific">Arundo donax</name>
    <name type="common">Giant reed</name>
    <name type="synonym">Donax arundinaceus</name>
    <dbReference type="NCBI Taxonomy" id="35708"/>
    <lineage>
        <taxon>Eukaryota</taxon>
        <taxon>Viridiplantae</taxon>
        <taxon>Streptophyta</taxon>
        <taxon>Embryophyta</taxon>
        <taxon>Tracheophyta</taxon>
        <taxon>Spermatophyta</taxon>
        <taxon>Magnoliopsida</taxon>
        <taxon>Liliopsida</taxon>
        <taxon>Poales</taxon>
        <taxon>Poaceae</taxon>
        <taxon>PACMAD clade</taxon>
        <taxon>Arundinoideae</taxon>
        <taxon>Arundineae</taxon>
        <taxon>Arundo</taxon>
    </lineage>
</organism>
<protein>
    <submittedName>
        <fullName evidence="1">Uncharacterized protein</fullName>
    </submittedName>
</protein>
<accession>A0A0A9ELB5</accession>
<reference evidence="1" key="2">
    <citation type="journal article" date="2015" name="Data Brief">
        <title>Shoot transcriptome of the giant reed, Arundo donax.</title>
        <authorList>
            <person name="Barrero R.A."/>
            <person name="Guerrero F.D."/>
            <person name="Moolhuijzen P."/>
            <person name="Goolsby J.A."/>
            <person name="Tidwell J."/>
            <person name="Bellgard S.E."/>
            <person name="Bellgard M.I."/>
        </authorList>
    </citation>
    <scope>NUCLEOTIDE SEQUENCE</scope>
    <source>
        <tissue evidence="1">Shoot tissue taken approximately 20 cm above the soil surface</tissue>
    </source>
</reference>